<feature type="region of interest" description="Disordered" evidence="4">
    <location>
        <begin position="795"/>
        <end position="916"/>
    </location>
</feature>
<protein>
    <submittedName>
        <fullName evidence="6">RNA-directed DNA polymerase from mobile element jockey</fullName>
    </submittedName>
</protein>
<sequence>MKERVDSTTMLREPSVNGSGADLTASVGGVGKLDSADIKMEVKDEDSGRKSTDSRPPSRKLPNGDTETIAVKSEDNNNKRVKLEKKADNGKMAAENGKPGSVGLPDSRKSSPHTPQPASHGPGSGASTPSTVSCGGAAAMGSAGPTPQQQQQQMMHQPQAGLVTSHEPPFMQQQSEIFVFSTALANQAAEGFHMEHPNTKAFLQVSHFTAPSSSSTWSSPTPRPFCRNNENSKTKNATAKLLLVSVIDISKNPLKSNFRPGGPQGMMGAMKGQQMGAGMIRMPGPATMNWGPHGPGSMEDPNMMGAGGPDGMMPNGQYGGPRMIRGSGPGSWTGGPPHMPGGCYPGGGPPMMEIESQMMPGGPSLPNNPLSISQVPDENLTMEQRQHRSKGLAQLTKIHQMLMGGNGSNSNGQSGCPPTTGGPPQQMGGPEVGPGMYPAGMMGSQQAMMQQQQQQTMMSQGGGMMPHHPGMMSPQQQQHQHMMAQQGMSPYGPRGPPGMGPPGINGKDQFQAQHDWYQIQRDFYLEKQHRMQQQMAAAGRGGPMPPHMEPGPPPPSYYSSISQKHAGMKPHMGSGPPSPGSMNGMRMPMGPHGPHGPHMGMEGPDGMGGMYGDMCRGPPHMGMEPMPGMYPPHGMPPQGHMDPSFDPTIPGSMPPGMGPGGGPLRHHGPMRLGHPGHMMGGPNGMMPGGMKPGALPTSVTLHRAGNPEQFNPETMGGVVPPPSSNSSKPPPSYAQAQKRKRGDANDVDDSTGYVKGNLQQTPSPTKIHYHLSQFEGQELTITKQLNTAFVGDDMTTTSSASTTSSSGSSGGPGMNNFNSHCSPLHGPGSNKGPHSNSSQTSIHNSPSVPSGPLGPSPHHHPGPPTPLSSSAPPPSCPGAGMRLSHFDPSGGASLSNGISSAPQTPNPKLSSSSSSTLSNITSASLANLAKGVENLSNQMQQNMMQGGPFHSIQVQGQMTSTGNGSSNSSNNSSASSNNNGSSSCLTTTSATTTSASSSLSSHSSSSLSTSLSSANPALSSSSSLSSSVHPPTASQSPNINMHSNSAYLNSGPGGPGGYPHPMNSYLNMPQTMGPAGCDMPGMTNGPRPPTPMSHHQMAQTQGMLAAAALGPMGNPGTPSPAFQQHSGPHGMGGPPSHQLPMPGPAQHMGPHIGPQPMAGPGMGHHSHHHRHNSSSSLPATPPIMNKPGQFTSPPLSHNQIGMSGVTSPSFPPATTTVTTASSSGPSVQIQQKGQNTIQYLPANPPASTSVSTLSQQHPPVGGSSAGPKPMPEMTDYGMARFPSPMHSGGMGDGKTHPHSSTLQYFPSSSPSGPRGPMSSAMSAAAAMGPEFANQATIAMHQSASMMRSSSIPDLHSMQPLGGGPSPMDSGSMGPMHPGGPSPMIGGPACPDMHSTGPGGSMRPGQSPMRPMHPSMAPPHGGLECVSPIPGMGGYMNNGPTIEQAQAQAQAHAAMMMQGGPQMPTSSPHMPPNGGPSPHLAPHGSSMHNSLPPHNGPIPGHSPHSGPVPGHSPHGGPMPGHSPHGGPMPGHSPHGGPMPGHSPHGGPIPGSMPGQSPHSQMVPCSMQGPSPHCPMPGGPAYPHNSMSGPHGHMAGGPPMHGPAAMPRHPGMRSMMGPGPGMYGAAGGGGMQPGYPGYQPDYYPSGPPQGPPRPMMGPGMMAGPGQPYGMMSNMHGPS</sequence>
<feature type="compositionally biased region" description="Low complexity" evidence="4">
    <location>
        <begin position="1445"/>
        <end position="1463"/>
    </location>
</feature>
<keyword evidence="7" id="KW-1185">Reference proteome</keyword>
<dbReference type="Proteomes" id="UP000735302">
    <property type="component" value="Unassembled WGS sequence"/>
</dbReference>
<evidence type="ECO:0000256" key="2">
    <source>
        <dbReference type="ARBA" id="ARBA00009200"/>
    </source>
</evidence>
<evidence type="ECO:0000256" key="1">
    <source>
        <dbReference type="ARBA" id="ARBA00004123"/>
    </source>
</evidence>
<feature type="region of interest" description="Disordered" evidence="4">
    <location>
        <begin position="1288"/>
        <end position="1320"/>
    </location>
</feature>
<name>A0AAV3YZP5_9GAST</name>
<dbReference type="GO" id="GO:0003964">
    <property type="term" value="F:RNA-directed DNA polymerase activity"/>
    <property type="evidence" value="ECO:0007669"/>
    <property type="project" value="UniProtKB-KW"/>
</dbReference>
<dbReference type="InterPro" id="IPR024670">
    <property type="entry name" value="BCL9_beta-catenin-bd_dom"/>
</dbReference>
<feature type="compositionally biased region" description="Low complexity" evidence="4">
    <location>
        <begin position="135"/>
        <end position="159"/>
    </location>
</feature>
<feature type="compositionally biased region" description="Low complexity" evidence="4">
    <location>
        <begin position="1123"/>
        <end position="1138"/>
    </location>
</feature>
<comment type="subcellular location">
    <subcellularLocation>
        <location evidence="1">Nucleus</location>
    </subcellularLocation>
</comment>
<feature type="compositionally biased region" description="Low complexity" evidence="4">
    <location>
        <begin position="569"/>
        <end position="602"/>
    </location>
</feature>
<feature type="compositionally biased region" description="Low complexity" evidence="4">
    <location>
        <begin position="408"/>
        <end position="429"/>
    </location>
</feature>
<evidence type="ECO:0000256" key="4">
    <source>
        <dbReference type="SAM" id="MobiDB-lite"/>
    </source>
</evidence>
<dbReference type="Pfam" id="PF11502">
    <property type="entry name" value="BCL9"/>
    <property type="match status" value="1"/>
</dbReference>
<keyword evidence="6" id="KW-0548">Nucleotidyltransferase</keyword>
<feature type="compositionally biased region" description="Basic and acidic residues" evidence="4">
    <location>
        <begin position="34"/>
        <end position="53"/>
    </location>
</feature>
<comment type="similarity">
    <text evidence="2">Belongs to the BCL9 family.</text>
</comment>
<feature type="region of interest" description="Disordered" evidence="4">
    <location>
        <begin position="1445"/>
        <end position="1576"/>
    </location>
</feature>
<feature type="region of interest" description="Disordered" evidence="4">
    <location>
        <begin position="405"/>
        <end position="429"/>
    </location>
</feature>
<reference evidence="6 7" key="1">
    <citation type="journal article" date="2021" name="Elife">
        <title>Chloroplast acquisition without the gene transfer in kleptoplastic sea slugs, Plakobranchus ocellatus.</title>
        <authorList>
            <person name="Maeda T."/>
            <person name="Takahashi S."/>
            <person name="Yoshida T."/>
            <person name="Shimamura S."/>
            <person name="Takaki Y."/>
            <person name="Nagai Y."/>
            <person name="Toyoda A."/>
            <person name="Suzuki Y."/>
            <person name="Arimoto A."/>
            <person name="Ishii H."/>
            <person name="Satoh N."/>
            <person name="Nishiyama T."/>
            <person name="Hasebe M."/>
            <person name="Maruyama T."/>
            <person name="Minagawa J."/>
            <person name="Obokata J."/>
            <person name="Shigenobu S."/>
        </authorList>
    </citation>
    <scope>NUCLEOTIDE SEQUENCE [LARGE SCALE GENOMIC DNA]</scope>
</reference>
<feature type="compositionally biased region" description="Low complexity" evidence="4">
    <location>
        <begin position="959"/>
        <end position="1027"/>
    </location>
</feature>
<dbReference type="EMBL" id="BLXT01001780">
    <property type="protein sequence ID" value="GFN87712.1"/>
    <property type="molecule type" value="Genomic_DNA"/>
</dbReference>
<feature type="compositionally biased region" description="Polar residues" evidence="4">
    <location>
        <begin position="832"/>
        <end position="844"/>
    </location>
</feature>
<feature type="compositionally biased region" description="Pro residues" evidence="4">
    <location>
        <begin position="719"/>
        <end position="732"/>
    </location>
</feature>
<evidence type="ECO:0000313" key="6">
    <source>
        <dbReference type="EMBL" id="GFN87712.1"/>
    </source>
</evidence>
<evidence type="ECO:0000259" key="5">
    <source>
        <dbReference type="Pfam" id="PF11502"/>
    </source>
</evidence>
<feature type="region of interest" description="Disordered" evidence="4">
    <location>
        <begin position="1342"/>
        <end position="1424"/>
    </location>
</feature>
<feature type="compositionally biased region" description="Low complexity" evidence="4">
    <location>
        <begin position="1496"/>
        <end position="1553"/>
    </location>
</feature>
<evidence type="ECO:0000313" key="7">
    <source>
        <dbReference type="Proteomes" id="UP000735302"/>
    </source>
</evidence>
<evidence type="ECO:0000256" key="3">
    <source>
        <dbReference type="ARBA" id="ARBA00023242"/>
    </source>
</evidence>
<feature type="compositionally biased region" description="Polar residues" evidence="4">
    <location>
        <begin position="892"/>
        <end position="908"/>
    </location>
</feature>
<dbReference type="GO" id="GO:0005634">
    <property type="term" value="C:nucleus"/>
    <property type="evidence" value="ECO:0007669"/>
    <property type="project" value="UniProtKB-SubCell"/>
</dbReference>
<accession>A0AAV3YZP5</accession>
<organism evidence="6 7">
    <name type="scientific">Plakobranchus ocellatus</name>
    <dbReference type="NCBI Taxonomy" id="259542"/>
    <lineage>
        <taxon>Eukaryota</taxon>
        <taxon>Metazoa</taxon>
        <taxon>Spiralia</taxon>
        <taxon>Lophotrochozoa</taxon>
        <taxon>Mollusca</taxon>
        <taxon>Gastropoda</taxon>
        <taxon>Heterobranchia</taxon>
        <taxon>Euthyneura</taxon>
        <taxon>Panpulmonata</taxon>
        <taxon>Sacoglossa</taxon>
        <taxon>Placobranchoidea</taxon>
        <taxon>Plakobranchidae</taxon>
        <taxon>Plakobranchus</taxon>
    </lineage>
</organism>
<feature type="compositionally biased region" description="Low complexity" evidence="4">
    <location>
        <begin position="1365"/>
        <end position="1375"/>
    </location>
</feature>
<feature type="compositionally biased region" description="Low complexity" evidence="4">
    <location>
        <begin position="1306"/>
        <end position="1320"/>
    </location>
</feature>
<feature type="compositionally biased region" description="Pro residues" evidence="4">
    <location>
        <begin position="862"/>
        <end position="876"/>
    </location>
</feature>
<feature type="compositionally biased region" description="Polar residues" evidence="4">
    <location>
        <begin position="1028"/>
        <end position="1048"/>
    </location>
</feature>
<feature type="region of interest" description="Disordered" evidence="4">
    <location>
        <begin position="1108"/>
        <end position="1196"/>
    </location>
</feature>
<feature type="region of interest" description="Disordered" evidence="4">
    <location>
        <begin position="1244"/>
        <end position="1268"/>
    </location>
</feature>
<keyword evidence="3" id="KW-0539">Nucleus</keyword>
<feature type="domain" description="B-cell lymphoma 9 beta-catenin binding" evidence="5">
    <location>
        <begin position="379"/>
        <end position="409"/>
    </location>
</feature>
<feature type="region of interest" description="Disordered" evidence="4">
    <location>
        <begin position="537"/>
        <end position="603"/>
    </location>
</feature>
<feature type="region of interest" description="Disordered" evidence="4">
    <location>
        <begin position="1"/>
        <end position="161"/>
    </location>
</feature>
<feature type="compositionally biased region" description="Polar residues" evidence="4">
    <location>
        <begin position="1245"/>
        <end position="1257"/>
    </location>
</feature>
<feature type="compositionally biased region" description="Pro residues" evidence="4">
    <location>
        <begin position="543"/>
        <end position="556"/>
    </location>
</feature>
<feature type="compositionally biased region" description="Low complexity" evidence="4">
    <location>
        <begin position="795"/>
        <end position="807"/>
    </location>
</feature>
<proteinExistence type="inferred from homology"/>
<feature type="region of interest" description="Disordered" evidence="4">
    <location>
        <begin position="954"/>
        <end position="1067"/>
    </location>
</feature>
<comment type="caution">
    <text evidence="6">The sequence shown here is derived from an EMBL/GenBank/DDBJ whole genome shotgun (WGS) entry which is preliminary data.</text>
</comment>
<keyword evidence="6" id="KW-0695">RNA-directed DNA polymerase</keyword>
<keyword evidence="6" id="KW-0808">Transferase</keyword>
<feature type="region of interest" description="Disordered" evidence="4">
    <location>
        <begin position="696"/>
        <end position="765"/>
    </location>
</feature>
<feature type="compositionally biased region" description="Polar residues" evidence="4">
    <location>
        <begin position="1342"/>
        <end position="1351"/>
    </location>
</feature>
<gene>
    <name evidence="6" type="ORF">PoB_001421800</name>
</gene>